<dbReference type="InParanoid" id="D2W2H5"/>
<dbReference type="Proteomes" id="UP000006671">
    <property type="component" value="Unassembled WGS sequence"/>
</dbReference>
<proteinExistence type="predicted"/>
<dbReference type="Pfam" id="PF13475">
    <property type="entry name" value="DUF4116"/>
    <property type="match status" value="3"/>
</dbReference>
<dbReference type="VEuPathDB" id="AmoebaDB:NAEGRDRAFT_75590"/>
<dbReference type="KEGG" id="ngr:NAEGRDRAFT_75590"/>
<dbReference type="EMBL" id="GG738926">
    <property type="protein sequence ID" value="EFC36713.1"/>
    <property type="molecule type" value="Genomic_DNA"/>
</dbReference>
<organism evidence="3">
    <name type="scientific">Naegleria gruberi</name>
    <name type="common">Amoeba</name>
    <dbReference type="NCBI Taxonomy" id="5762"/>
    <lineage>
        <taxon>Eukaryota</taxon>
        <taxon>Discoba</taxon>
        <taxon>Heterolobosea</taxon>
        <taxon>Tetramitia</taxon>
        <taxon>Eutetramitia</taxon>
        <taxon>Vahlkampfiidae</taxon>
        <taxon>Naegleria</taxon>
    </lineage>
</organism>
<feature type="domain" description="DUF4116" evidence="1">
    <location>
        <begin position="168"/>
        <end position="215"/>
    </location>
</feature>
<dbReference type="GeneID" id="8860986"/>
<dbReference type="InterPro" id="IPR025197">
    <property type="entry name" value="DUF4116"/>
</dbReference>
<evidence type="ECO:0000313" key="2">
    <source>
        <dbReference type="EMBL" id="EFC36713.1"/>
    </source>
</evidence>
<reference evidence="2 3" key="1">
    <citation type="journal article" date="2010" name="Cell">
        <title>The genome of Naegleria gruberi illuminates early eukaryotic versatility.</title>
        <authorList>
            <person name="Fritz-Laylin L.K."/>
            <person name="Prochnik S.E."/>
            <person name="Ginger M.L."/>
            <person name="Dacks J.B."/>
            <person name="Carpenter M.L."/>
            <person name="Field M.C."/>
            <person name="Kuo A."/>
            <person name="Paredez A."/>
            <person name="Chapman J."/>
            <person name="Pham J."/>
            <person name="Shu S."/>
            <person name="Neupane R."/>
            <person name="Cipriano M."/>
            <person name="Mancuso J."/>
            <person name="Tu H."/>
            <person name="Salamov A."/>
            <person name="Lindquist E."/>
            <person name="Shapiro H."/>
            <person name="Lucas S."/>
            <person name="Grigoriev I.V."/>
            <person name="Cande W.Z."/>
            <person name="Fulton C."/>
            <person name="Rokhsar D.S."/>
            <person name="Dawson S.C."/>
        </authorList>
    </citation>
    <scope>NUCLEOTIDE SEQUENCE [LARGE SCALE GENOMIC DNA]</scope>
    <source>
        <strain evidence="2 3">NEG-M</strain>
    </source>
</reference>
<keyword evidence="3" id="KW-1185">Reference proteome</keyword>
<evidence type="ECO:0000259" key="1">
    <source>
        <dbReference type="Pfam" id="PF13475"/>
    </source>
</evidence>
<name>D2W2H5_NAEGR</name>
<gene>
    <name evidence="2" type="ORF">NAEGRDRAFT_75590</name>
</gene>
<accession>D2W2H5</accession>
<sequence length="427" mass="50669">MYLRNLKYPRSNVRQFDDEFIVEASWFNVSYFRHGSVELRRNREVVLKLCKHNGMVIQYVNAKLRFDREIILETLKNCPSAIEFIPNELKFERDLINQVFIHHYSDEINLEDLSDDIVWLRTYLKLFGINNIPRTWSRKYSNNKELMMEYIKENGDYLKFVSMELKNDKELVLQAVKNSGLAIYYASEELKRDREIVLEAVKQDGTAYNYVAPHFSSDKEIISLALCRDSNFFNLASESLKNDYEFVMDIVSTRGMILKFLPETLMNNRTINLAAILNNGRVIEFSPFKHDPEILNQVVKVVPYYYLRFVDLSMFSDETLIEAVRFSEDPFLITKRANYLDLLQRSIEYNVRLASSFPYEHLTEQLVLKFIRMDGSVIEYHNIKRFIHSDKSKYFIEAVKSNGFFTEFDQELYRLRLSEEYHGAIMH</sequence>
<dbReference type="RefSeq" id="XP_002669457.1">
    <property type="nucleotide sequence ID" value="XM_002669411.1"/>
</dbReference>
<feature type="domain" description="DUF4116" evidence="1">
    <location>
        <begin position="42"/>
        <end position="90"/>
    </location>
</feature>
<protein>
    <submittedName>
        <fullName evidence="2">Predicted protein</fullName>
    </submittedName>
</protein>
<dbReference type="AlphaFoldDB" id="D2W2H5"/>
<feature type="domain" description="DUF4116" evidence="1">
    <location>
        <begin position="218"/>
        <end position="265"/>
    </location>
</feature>
<evidence type="ECO:0000313" key="3">
    <source>
        <dbReference type="Proteomes" id="UP000006671"/>
    </source>
</evidence>